<dbReference type="EMBL" id="JACJQL010000147">
    <property type="protein sequence ID" value="MBD2255882.1"/>
    <property type="molecule type" value="Genomic_DNA"/>
</dbReference>
<sequence length="80" mass="8726">VKEYLQFQDATSPSQLPISKVDALVKNMCLAWSANYIGDSNQAEFLYEQQVLNAVANGADELTAISEWMQQVQGANAGMA</sequence>
<feature type="non-terminal residue" evidence="1">
    <location>
        <position position="1"/>
    </location>
</feature>
<gene>
    <name evidence="1" type="ORF">H6G14_32495</name>
</gene>
<protein>
    <submittedName>
        <fullName evidence="1">Uncharacterized protein</fullName>
    </submittedName>
</protein>
<organism evidence="1 2">
    <name type="scientific">Nostoc parmelioides FACHB-3921</name>
    <dbReference type="NCBI Taxonomy" id="2692909"/>
    <lineage>
        <taxon>Bacteria</taxon>
        <taxon>Bacillati</taxon>
        <taxon>Cyanobacteriota</taxon>
        <taxon>Cyanophyceae</taxon>
        <taxon>Nostocales</taxon>
        <taxon>Nostocaceae</taxon>
        <taxon>Nostoc</taxon>
    </lineage>
</organism>
<proteinExistence type="predicted"/>
<name>A0ABR8BP12_9NOSO</name>
<accession>A0ABR8BP12</accession>
<dbReference type="Proteomes" id="UP000621307">
    <property type="component" value="Unassembled WGS sequence"/>
</dbReference>
<evidence type="ECO:0000313" key="2">
    <source>
        <dbReference type="Proteomes" id="UP000621307"/>
    </source>
</evidence>
<keyword evidence="2" id="KW-1185">Reference proteome</keyword>
<comment type="caution">
    <text evidence="1">The sequence shown here is derived from an EMBL/GenBank/DDBJ whole genome shotgun (WGS) entry which is preliminary data.</text>
</comment>
<reference evidence="1 2" key="1">
    <citation type="journal article" date="2020" name="ISME J.">
        <title>Comparative genomics reveals insights into cyanobacterial evolution and habitat adaptation.</title>
        <authorList>
            <person name="Chen M.Y."/>
            <person name="Teng W.K."/>
            <person name="Zhao L."/>
            <person name="Hu C.X."/>
            <person name="Zhou Y.K."/>
            <person name="Han B.P."/>
            <person name="Song L.R."/>
            <person name="Shu W.S."/>
        </authorList>
    </citation>
    <scope>NUCLEOTIDE SEQUENCE [LARGE SCALE GENOMIC DNA]</scope>
    <source>
        <strain evidence="1 2">FACHB-3921</strain>
    </source>
</reference>
<evidence type="ECO:0000313" key="1">
    <source>
        <dbReference type="EMBL" id="MBD2255882.1"/>
    </source>
</evidence>